<gene>
    <name evidence="3" type="ORF">KGD83_21810</name>
</gene>
<evidence type="ECO:0000313" key="4">
    <source>
        <dbReference type="Proteomes" id="UP000678016"/>
    </source>
</evidence>
<proteinExistence type="predicted"/>
<dbReference type="RefSeq" id="WP_212640933.1">
    <property type="nucleotide sequence ID" value="NZ_CP074132.1"/>
</dbReference>
<feature type="region of interest" description="Disordered" evidence="1">
    <location>
        <begin position="287"/>
        <end position="317"/>
    </location>
</feature>
<feature type="transmembrane region" description="Helical" evidence="2">
    <location>
        <begin position="146"/>
        <end position="166"/>
    </location>
</feature>
<keyword evidence="2" id="KW-1133">Transmembrane helix</keyword>
<reference evidence="4" key="1">
    <citation type="submission" date="2021-05" db="EMBL/GenBank/DDBJ databases">
        <title>Direct Submission.</title>
        <authorList>
            <person name="Li K."/>
            <person name="Gao J."/>
        </authorList>
    </citation>
    <scope>NUCLEOTIDE SEQUENCE [LARGE SCALE GENOMIC DNA]</scope>
    <source>
        <strain evidence="4">HDS12</strain>
    </source>
</reference>
<feature type="transmembrane region" description="Helical" evidence="2">
    <location>
        <begin position="178"/>
        <end position="198"/>
    </location>
</feature>
<organism evidence="3 4">
    <name type="scientific">Nocardiopsis akebiae</name>
    <dbReference type="NCBI Taxonomy" id="2831968"/>
    <lineage>
        <taxon>Bacteria</taxon>
        <taxon>Bacillati</taxon>
        <taxon>Actinomycetota</taxon>
        <taxon>Actinomycetes</taxon>
        <taxon>Streptosporangiales</taxon>
        <taxon>Nocardiopsidaceae</taxon>
        <taxon>Nocardiopsis</taxon>
    </lineage>
</organism>
<sequence length="417" mass="44234">MKFFQHKGDAPDVAADVTRQVEQARNLVGITNQDLLNDPRTNPATRGHADALRIQQQRDALDLDHKRAMRRGRVADSRAAAAERTLEAIQAARETTSPGRAVAALTVSRTRYMVGCLVLSVLLSIGSGMAIEAWLQSRPGESPTGLGYLVEAGLTILSTAMIVLRGRLASREVKLEPWQAVVFWLLIGVPLAASAVLATMGSPVGAICSLGAAAWSLAAYVATATLSTAISDALVEVGAADENELRRVAMGEDHKQGQGTPAPLSGERWLSEQGDVMADQIAAFLADHDGPAGGGVAPDRSGPDHDGPAPGHSGIPTREEVQDAYERMQARYRGQARGQIDTDQGERHEPGTEQSADVAPGVAPAVQARRAAGAQTRKRVADYWYAHPDDGPAQIATALGLGESTVKRHLRAIREGR</sequence>
<name>A0ABX8C449_9ACTN</name>
<feature type="transmembrane region" description="Helical" evidence="2">
    <location>
        <begin position="112"/>
        <end position="134"/>
    </location>
</feature>
<keyword evidence="2" id="KW-0472">Membrane</keyword>
<dbReference type="Proteomes" id="UP000678016">
    <property type="component" value="Chromosome"/>
</dbReference>
<evidence type="ECO:0000313" key="3">
    <source>
        <dbReference type="EMBL" id="QUX27891.1"/>
    </source>
</evidence>
<protein>
    <submittedName>
        <fullName evidence="3">Uncharacterized protein</fullName>
    </submittedName>
</protein>
<feature type="region of interest" description="Disordered" evidence="1">
    <location>
        <begin position="333"/>
        <end position="361"/>
    </location>
</feature>
<keyword evidence="2" id="KW-0812">Transmembrane</keyword>
<keyword evidence="4" id="KW-1185">Reference proteome</keyword>
<accession>A0ABX8C449</accession>
<evidence type="ECO:0000256" key="2">
    <source>
        <dbReference type="SAM" id="Phobius"/>
    </source>
</evidence>
<dbReference type="EMBL" id="CP074132">
    <property type="protein sequence ID" value="QUX27891.1"/>
    <property type="molecule type" value="Genomic_DNA"/>
</dbReference>
<evidence type="ECO:0000256" key="1">
    <source>
        <dbReference type="SAM" id="MobiDB-lite"/>
    </source>
</evidence>